<dbReference type="InterPro" id="IPR052343">
    <property type="entry name" value="Retrotransposon-Effector_Assoc"/>
</dbReference>
<dbReference type="AlphaFoldDB" id="A0A7J0FPN4"/>
<name>A0A7J0FPN4_9ERIC</name>
<evidence type="ECO:0000313" key="3">
    <source>
        <dbReference type="Proteomes" id="UP000585474"/>
    </source>
</evidence>
<feature type="transmembrane region" description="Helical" evidence="1">
    <location>
        <begin position="6"/>
        <end position="25"/>
    </location>
</feature>
<evidence type="ECO:0000256" key="1">
    <source>
        <dbReference type="SAM" id="Phobius"/>
    </source>
</evidence>
<dbReference type="OrthoDB" id="1002463at2759"/>
<gene>
    <name evidence="2" type="ORF">Acr_14g0003100</name>
</gene>
<organism evidence="2 3">
    <name type="scientific">Actinidia rufa</name>
    <dbReference type="NCBI Taxonomy" id="165716"/>
    <lineage>
        <taxon>Eukaryota</taxon>
        <taxon>Viridiplantae</taxon>
        <taxon>Streptophyta</taxon>
        <taxon>Embryophyta</taxon>
        <taxon>Tracheophyta</taxon>
        <taxon>Spermatophyta</taxon>
        <taxon>Magnoliopsida</taxon>
        <taxon>eudicotyledons</taxon>
        <taxon>Gunneridae</taxon>
        <taxon>Pentapetalae</taxon>
        <taxon>asterids</taxon>
        <taxon>Ericales</taxon>
        <taxon>Actinidiaceae</taxon>
        <taxon>Actinidia</taxon>
    </lineage>
</organism>
<dbReference type="Proteomes" id="UP000585474">
    <property type="component" value="Unassembled WGS sequence"/>
</dbReference>
<evidence type="ECO:0000313" key="2">
    <source>
        <dbReference type="EMBL" id="GFZ00675.1"/>
    </source>
</evidence>
<protein>
    <recommendedName>
        <fullName evidence="4">Reverse transcriptase domain-containing protein</fullName>
    </recommendedName>
</protein>
<proteinExistence type="predicted"/>
<keyword evidence="3" id="KW-1185">Reference proteome</keyword>
<dbReference type="PANTHER" id="PTHR46890">
    <property type="entry name" value="NON-LTR RETROLELEMENT REVERSE TRANSCRIPTASE-LIKE PROTEIN-RELATED"/>
    <property type="match status" value="1"/>
</dbReference>
<dbReference type="EMBL" id="BJWL01000014">
    <property type="protein sequence ID" value="GFZ00675.1"/>
    <property type="molecule type" value="Genomic_DNA"/>
</dbReference>
<accession>A0A7J0FPN4</accession>
<keyword evidence="1" id="KW-0472">Membrane</keyword>
<keyword evidence="1" id="KW-0812">Transmembrane</keyword>
<dbReference type="PANTHER" id="PTHR46890:SF48">
    <property type="entry name" value="RNA-DIRECTED DNA POLYMERASE"/>
    <property type="match status" value="1"/>
</dbReference>
<keyword evidence="1" id="KW-1133">Transmembrane helix</keyword>
<evidence type="ECO:0008006" key="4">
    <source>
        <dbReference type="Google" id="ProtNLM"/>
    </source>
</evidence>
<comment type="caution">
    <text evidence="2">The sequence shown here is derived from an EMBL/GenBank/DDBJ whole genome shotgun (WGS) entry which is preliminary data.</text>
</comment>
<reference evidence="2 3" key="1">
    <citation type="submission" date="2019-07" db="EMBL/GenBank/DDBJ databases">
        <title>De Novo Assembly of kiwifruit Actinidia rufa.</title>
        <authorList>
            <person name="Sugita-Konishi S."/>
            <person name="Sato K."/>
            <person name="Mori E."/>
            <person name="Abe Y."/>
            <person name="Kisaki G."/>
            <person name="Hamano K."/>
            <person name="Suezawa K."/>
            <person name="Otani M."/>
            <person name="Fukuda T."/>
            <person name="Manabe T."/>
            <person name="Gomi K."/>
            <person name="Tabuchi M."/>
            <person name="Akimitsu K."/>
            <person name="Kataoka I."/>
        </authorList>
    </citation>
    <scope>NUCLEOTIDE SEQUENCE [LARGE SCALE GENOMIC DNA]</scope>
    <source>
        <strain evidence="3">cv. Fuchu</strain>
    </source>
</reference>
<sequence length="463" mass="50980">MPFWLPFREGVIFLIAFGIISFSLFRNTQNSDTIAAVAVAVAVVASGSATASGSAWRLHLNHLLQPNHPVVLYHVLNWPLSGRVFGHDENHCLRKDESQKQELAWVAKADTDSGQDRQQGLEGQRHLHISQSWDGLGIIAPPETVQTAGSCKEVSPLGPVDSSAVVTQGELWKLRSPPSVGLCGIPPVNKVPVTGELLFSLGRGKDMAVDRRALCDELRMLHWNFGSEAWLLWGDFNSIGSVTEKSYVENLDMSAMVEFNGCVGDVDTGDLTAKGFFFTWSSRGGCMGDRKSKIDKAMDSLGTEFAERREGSRILQDLSNANVPEELKIGLIMPVLAEYTRRAMFSIKGDKAPKPDGFNASFSHNNWDVVGTDVVLAAQSFFSTGFLLKDWNSTALTIVPKTGCPSSTKDYRPIAWCNVIYKCLTKILSSRLQSVLPFLMSQSQYAFIKKRSITDNILHILLP</sequence>
<feature type="transmembrane region" description="Helical" evidence="1">
    <location>
        <begin position="34"/>
        <end position="56"/>
    </location>
</feature>